<dbReference type="KEGG" id="hyg:AUC43_06185"/>
<feature type="signal peptide" evidence="2">
    <location>
        <begin position="1"/>
        <end position="19"/>
    </location>
</feature>
<organism evidence="3 4">
    <name type="scientific">Hymenobacter sedentarius</name>
    <dbReference type="NCBI Taxonomy" id="1411621"/>
    <lineage>
        <taxon>Bacteria</taxon>
        <taxon>Pseudomonadati</taxon>
        <taxon>Bacteroidota</taxon>
        <taxon>Cytophagia</taxon>
        <taxon>Cytophagales</taxon>
        <taxon>Hymenobacteraceae</taxon>
        <taxon>Hymenobacter</taxon>
    </lineage>
</organism>
<evidence type="ECO:0000256" key="2">
    <source>
        <dbReference type="SAM" id="SignalP"/>
    </source>
</evidence>
<keyword evidence="4" id="KW-1185">Reference proteome</keyword>
<feature type="chain" id="PRO_5006847500" description="PBCV-specific basic adaptor domain-containing protein" evidence="2">
    <location>
        <begin position="20"/>
        <end position="121"/>
    </location>
</feature>
<dbReference type="AlphaFoldDB" id="A0A0U4BWU2"/>
<evidence type="ECO:0000313" key="4">
    <source>
        <dbReference type="Proteomes" id="UP000059542"/>
    </source>
</evidence>
<dbReference type="RefSeq" id="WP_068191078.1">
    <property type="nucleotide sequence ID" value="NZ_CP013909.1"/>
</dbReference>
<protein>
    <recommendedName>
        <fullName evidence="5">PBCV-specific basic adaptor domain-containing protein</fullName>
    </recommendedName>
</protein>
<sequence>MLRYVFASLVILSFAVADASAQTKPRAARKKIAPYSSRKPRTASTVKINPHTGKPYGAGVPQDLKDGTYYLAPSMAMRKQEGYRANGGYNDNRARRAATPKPANSSLSRDSNVPVAPAKRK</sequence>
<evidence type="ECO:0000313" key="3">
    <source>
        <dbReference type="EMBL" id="ALW84705.1"/>
    </source>
</evidence>
<name>A0A0U4BWU2_9BACT</name>
<proteinExistence type="predicted"/>
<reference evidence="3 4" key="1">
    <citation type="submission" date="2015-12" db="EMBL/GenBank/DDBJ databases">
        <authorList>
            <person name="Shamseldin A."/>
            <person name="Moawad H."/>
            <person name="Abd El-Rahim W.M."/>
            <person name="Sadowsky M.J."/>
        </authorList>
    </citation>
    <scope>NUCLEOTIDE SEQUENCE [LARGE SCALE GENOMIC DNA]</scope>
    <source>
        <strain evidence="3 4">DG5B</strain>
    </source>
</reference>
<dbReference type="OrthoDB" id="883456at2"/>
<feature type="region of interest" description="Disordered" evidence="1">
    <location>
        <begin position="81"/>
        <end position="121"/>
    </location>
</feature>
<feature type="compositionally biased region" description="Polar residues" evidence="1">
    <location>
        <begin position="102"/>
        <end position="111"/>
    </location>
</feature>
<keyword evidence="2" id="KW-0732">Signal</keyword>
<evidence type="ECO:0000256" key="1">
    <source>
        <dbReference type="SAM" id="MobiDB-lite"/>
    </source>
</evidence>
<gene>
    <name evidence="3" type="ORF">AUC43_06185</name>
</gene>
<dbReference type="EMBL" id="CP013909">
    <property type="protein sequence ID" value="ALW84705.1"/>
    <property type="molecule type" value="Genomic_DNA"/>
</dbReference>
<evidence type="ECO:0008006" key="5">
    <source>
        <dbReference type="Google" id="ProtNLM"/>
    </source>
</evidence>
<feature type="region of interest" description="Disordered" evidence="1">
    <location>
        <begin position="19"/>
        <end position="60"/>
    </location>
</feature>
<dbReference type="Proteomes" id="UP000059542">
    <property type="component" value="Chromosome"/>
</dbReference>
<accession>A0A0U4BWU2</accession>